<name>A0A2H3JS58_WOLCO</name>
<reference evidence="1 2" key="1">
    <citation type="journal article" date="2012" name="Science">
        <title>The Paleozoic origin of enzymatic lignin decomposition reconstructed from 31 fungal genomes.</title>
        <authorList>
            <person name="Floudas D."/>
            <person name="Binder M."/>
            <person name="Riley R."/>
            <person name="Barry K."/>
            <person name="Blanchette R.A."/>
            <person name="Henrissat B."/>
            <person name="Martinez A.T."/>
            <person name="Otillar R."/>
            <person name="Spatafora J.W."/>
            <person name="Yadav J.S."/>
            <person name="Aerts A."/>
            <person name="Benoit I."/>
            <person name="Boyd A."/>
            <person name="Carlson A."/>
            <person name="Copeland A."/>
            <person name="Coutinho P.M."/>
            <person name="de Vries R.P."/>
            <person name="Ferreira P."/>
            <person name="Findley K."/>
            <person name="Foster B."/>
            <person name="Gaskell J."/>
            <person name="Glotzer D."/>
            <person name="Gorecki P."/>
            <person name="Heitman J."/>
            <person name="Hesse C."/>
            <person name="Hori C."/>
            <person name="Igarashi K."/>
            <person name="Jurgens J.A."/>
            <person name="Kallen N."/>
            <person name="Kersten P."/>
            <person name="Kohler A."/>
            <person name="Kuees U."/>
            <person name="Kumar T.K.A."/>
            <person name="Kuo A."/>
            <person name="LaButti K."/>
            <person name="Larrondo L.F."/>
            <person name="Lindquist E."/>
            <person name="Ling A."/>
            <person name="Lombard V."/>
            <person name="Lucas S."/>
            <person name="Lundell T."/>
            <person name="Martin R."/>
            <person name="McLaughlin D.J."/>
            <person name="Morgenstern I."/>
            <person name="Morin E."/>
            <person name="Murat C."/>
            <person name="Nagy L.G."/>
            <person name="Nolan M."/>
            <person name="Ohm R.A."/>
            <person name="Patyshakuliyeva A."/>
            <person name="Rokas A."/>
            <person name="Ruiz-Duenas F.J."/>
            <person name="Sabat G."/>
            <person name="Salamov A."/>
            <person name="Samejima M."/>
            <person name="Schmutz J."/>
            <person name="Slot J.C."/>
            <person name="St John F."/>
            <person name="Stenlid J."/>
            <person name="Sun H."/>
            <person name="Sun S."/>
            <person name="Syed K."/>
            <person name="Tsang A."/>
            <person name="Wiebenga A."/>
            <person name="Young D."/>
            <person name="Pisabarro A."/>
            <person name="Eastwood D.C."/>
            <person name="Martin F."/>
            <person name="Cullen D."/>
            <person name="Grigoriev I.V."/>
            <person name="Hibbett D.S."/>
        </authorList>
    </citation>
    <scope>NUCLEOTIDE SEQUENCE [LARGE SCALE GENOMIC DNA]</scope>
    <source>
        <strain evidence="1 2">MD-104</strain>
    </source>
</reference>
<accession>A0A2H3JS58</accession>
<dbReference type="AlphaFoldDB" id="A0A2H3JS58"/>
<keyword evidence="2" id="KW-1185">Reference proteome</keyword>
<dbReference type="EMBL" id="KB468168">
    <property type="protein sequence ID" value="PCH44982.1"/>
    <property type="molecule type" value="Genomic_DNA"/>
</dbReference>
<protein>
    <submittedName>
        <fullName evidence="1">Uncharacterized protein</fullName>
    </submittedName>
</protein>
<evidence type="ECO:0000313" key="1">
    <source>
        <dbReference type="EMBL" id="PCH44982.1"/>
    </source>
</evidence>
<dbReference type="Proteomes" id="UP000218811">
    <property type="component" value="Unassembled WGS sequence"/>
</dbReference>
<organism evidence="1 2">
    <name type="scientific">Wolfiporia cocos (strain MD-104)</name>
    <name type="common">Brown rot fungus</name>
    <dbReference type="NCBI Taxonomy" id="742152"/>
    <lineage>
        <taxon>Eukaryota</taxon>
        <taxon>Fungi</taxon>
        <taxon>Dikarya</taxon>
        <taxon>Basidiomycota</taxon>
        <taxon>Agaricomycotina</taxon>
        <taxon>Agaricomycetes</taxon>
        <taxon>Polyporales</taxon>
        <taxon>Phaeolaceae</taxon>
        <taxon>Wolfiporia</taxon>
    </lineage>
</organism>
<sequence>MPADACPRGRTFVGSQRCSAVATDDGQASQRIPVWRVRPSASVAHPDAGEAENGHLIRAPGIGVTCRPSKALCARLLAPLAGMKSLLDAR</sequence>
<gene>
    <name evidence="1" type="ORF">WOLCODRAFT_155003</name>
</gene>
<evidence type="ECO:0000313" key="2">
    <source>
        <dbReference type="Proteomes" id="UP000218811"/>
    </source>
</evidence>
<proteinExistence type="predicted"/>